<sequence length="251" mass="26523">MRPLCPFSEGAAAVTSKQPWDDVIPLEERETYALAGLGGAAGFGRRPALLVIDVQYRSMGDRPMPIRDAIKQYPTSCGEAGWRAVAQIAELIELFRGKGWPVIFPHVARKIGHDNGAFSAKIPGIMQIPPEGYEFVREAAPLPGELLLPKTQASAFFGTPLATYLIGGGVDSLVVTGCTTSGCVRASVVDACALNFKSIVPSDAVYDRSPTSHAVNLFDIASKYADVAPTQAVLQRLAALPEAAALAGGAR</sequence>
<dbReference type="GO" id="GO:0016787">
    <property type="term" value="F:hydrolase activity"/>
    <property type="evidence" value="ECO:0007669"/>
    <property type="project" value="UniProtKB-KW"/>
</dbReference>
<keyword evidence="1 3" id="KW-0378">Hydrolase</keyword>
<dbReference type="PANTHER" id="PTHR43540">
    <property type="entry name" value="PEROXYUREIDOACRYLATE/UREIDOACRYLATE AMIDOHYDROLASE-RELATED"/>
    <property type="match status" value="1"/>
</dbReference>
<dbReference type="OrthoDB" id="7500697at2"/>
<gene>
    <name evidence="3" type="ORF">DNX69_13995</name>
</gene>
<proteinExistence type="predicted"/>
<evidence type="ECO:0000256" key="1">
    <source>
        <dbReference type="ARBA" id="ARBA00022801"/>
    </source>
</evidence>
<dbReference type="SUPFAM" id="SSF52499">
    <property type="entry name" value="Isochorismatase-like hydrolases"/>
    <property type="match status" value="1"/>
</dbReference>
<comment type="caution">
    <text evidence="3">The sequence shown here is derived from an EMBL/GenBank/DDBJ whole genome shotgun (WGS) entry which is preliminary data.</text>
</comment>
<protein>
    <submittedName>
        <fullName evidence="3">Hydrolase</fullName>
    </submittedName>
</protein>
<evidence type="ECO:0000313" key="4">
    <source>
        <dbReference type="Proteomes" id="UP000248134"/>
    </source>
</evidence>
<dbReference type="EMBL" id="QKQS01000023">
    <property type="protein sequence ID" value="PZA10474.1"/>
    <property type="molecule type" value="Genomic_DNA"/>
</dbReference>
<dbReference type="Gene3D" id="3.40.50.850">
    <property type="entry name" value="Isochorismatase-like"/>
    <property type="match status" value="1"/>
</dbReference>
<dbReference type="InterPro" id="IPR050272">
    <property type="entry name" value="Isochorismatase-like_hydrls"/>
</dbReference>
<evidence type="ECO:0000259" key="2">
    <source>
        <dbReference type="Pfam" id="PF00857"/>
    </source>
</evidence>
<reference evidence="3 4" key="1">
    <citation type="submission" date="2018-06" db="EMBL/GenBank/DDBJ databases">
        <title>Draft Whole-Genome Sequence of the purple photosynthetic bacterium Rhodospeudomonas palustris XCP.</title>
        <authorList>
            <person name="Rayyan A."/>
            <person name="Meyer T.E."/>
            <person name="Kyndt J.A."/>
        </authorList>
    </citation>
    <scope>NUCLEOTIDE SEQUENCE [LARGE SCALE GENOMIC DNA]</scope>
    <source>
        <strain evidence="3 4">XCP</strain>
    </source>
</reference>
<organism evidence="3 4">
    <name type="scientific">Rhodopseudomonas palustris</name>
    <dbReference type="NCBI Taxonomy" id="1076"/>
    <lineage>
        <taxon>Bacteria</taxon>
        <taxon>Pseudomonadati</taxon>
        <taxon>Pseudomonadota</taxon>
        <taxon>Alphaproteobacteria</taxon>
        <taxon>Hyphomicrobiales</taxon>
        <taxon>Nitrobacteraceae</taxon>
        <taxon>Rhodopseudomonas</taxon>
    </lineage>
</organism>
<dbReference type="AlphaFoldDB" id="A0A323UCL5"/>
<feature type="domain" description="Isochorismatase-like" evidence="2">
    <location>
        <begin position="48"/>
        <end position="231"/>
    </location>
</feature>
<dbReference type="PANTHER" id="PTHR43540:SF1">
    <property type="entry name" value="ISOCHORISMATASE HYDROLASE"/>
    <property type="match status" value="1"/>
</dbReference>
<accession>A0A323UCL5</accession>
<dbReference type="Proteomes" id="UP000248134">
    <property type="component" value="Unassembled WGS sequence"/>
</dbReference>
<dbReference type="InterPro" id="IPR036380">
    <property type="entry name" value="Isochorismatase-like_sf"/>
</dbReference>
<dbReference type="InterPro" id="IPR000868">
    <property type="entry name" value="Isochorismatase-like_dom"/>
</dbReference>
<name>A0A323UCL5_RHOPL</name>
<dbReference type="Pfam" id="PF00857">
    <property type="entry name" value="Isochorismatase"/>
    <property type="match status" value="1"/>
</dbReference>
<evidence type="ECO:0000313" key="3">
    <source>
        <dbReference type="EMBL" id="PZA10474.1"/>
    </source>
</evidence>